<evidence type="ECO:0000256" key="3">
    <source>
        <dbReference type="ARBA" id="ARBA00023125"/>
    </source>
</evidence>
<dbReference type="Gene3D" id="3.40.190.10">
    <property type="entry name" value="Periplasmic binding protein-like II"/>
    <property type="match status" value="2"/>
</dbReference>
<accession>A0ABX7NZJ6</accession>
<dbReference type="SUPFAM" id="SSF46785">
    <property type="entry name" value="Winged helix' DNA-binding domain"/>
    <property type="match status" value="1"/>
</dbReference>
<dbReference type="PANTHER" id="PTHR30579:SF7">
    <property type="entry name" value="HTH-TYPE TRANSCRIPTIONAL REGULATOR LRHA-RELATED"/>
    <property type="match status" value="1"/>
</dbReference>
<dbReference type="InterPro" id="IPR036390">
    <property type="entry name" value="WH_DNA-bd_sf"/>
</dbReference>
<keyword evidence="7" id="KW-1185">Reference proteome</keyword>
<evidence type="ECO:0000313" key="6">
    <source>
        <dbReference type="EMBL" id="QSQ22912.1"/>
    </source>
</evidence>
<dbReference type="InterPro" id="IPR036388">
    <property type="entry name" value="WH-like_DNA-bd_sf"/>
</dbReference>
<dbReference type="Proteomes" id="UP000662747">
    <property type="component" value="Chromosome"/>
</dbReference>
<evidence type="ECO:0000256" key="1">
    <source>
        <dbReference type="ARBA" id="ARBA00009437"/>
    </source>
</evidence>
<dbReference type="Gene3D" id="1.10.10.10">
    <property type="entry name" value="Winged helix-like DNA-binding domain superfamily/Winged helix DNA-binding domain"/>
    <property type="match status" value="1"/>
</dbReference>
<sequence>MQPPTFDLDVLRSFTVGLELGSFAKAARRLGLSTSAVSAQLKKLEEQVGSPILRKSGRGLALTPTGEVLLSYARRLLALNDEAATAVRSADLKGAVRLGLQEDFGEGLLAGVLGAFARAHPQVRIEARLTRNAELLEQVQLGRLDLVLAWDAGTRTAHVRRVGEVPLCWIGASDTSVEPRASGEPLPLVAIEAPCLMRSIAVAALDKARIPWRLAFTSASLGGVWAAVGAGLGVTVRTRAGLPAHLQVLDSMPALPAIGLDLHRAEAEPAPAVRRLEEMMLAHLHAWAPALGASRSTPSSRTKPAND</sequence>
<evidence type="ECO:0000259" key="5">
    <source>
        <dbReference type="PROSITE" id="PS50931"/>
    </source>
</evidence>
<keyword evidence="2" id="KW-0805">Transcription regulation</keyword>
<reference evidence="6 7" key="1">
    <citation type="submission" date="2021-02" db="EMBL/GenBank/DDBJ databases">
        <title>De Novo genome assembly of isolated myxobacteria.</title>
        <authorList>
            <person name="Stevens D.C."/>
        </authorList>
    </citation>
    <scope>NUCLEOTIDE SEQUENCE [LARGE SCALE GENOMIC DNA]</scope>
    <source>
        <strain evidence="7">SCPEA02</strain>
    </source>
</reference>
<evidence type="ECO:0000313" key="7">
    <source>
        <dbReference type="Proteomes" id="UP000662747"/>
    </source>
</evidence>
<keyword evidence="4" id="KW-0804">Transcription</keyword>
<organism evidence="6 7">
    <name type="scientific">Pyxidicoccus parkwayensis</name>
    <dbReference type="NCBI Taxonomy" id="2813578"/>
    <lineage>
        <taxon>Bacteria</taxon>
        <taxon>Pseudomonadati</taxon>
        <taxon>Myxococcota</taxon>
        <taxon>Myxococcia</taxon>
        <taxon>Myxococcales</taxon>
        <taxon>Cystobacterineae</taxon>
        <taxon>Myxococcaceae</taxon>
        <taxon>Pyxidicoccus</taxon>
    </lineage>
</organism>
<dbReference type="SUPFAM" id="SSF53850">
    <property type="entry name" value="Periplasmic binding protein-like II"/>
    <property type="match status" value="1"/>
</dbReference>
<comment type="similarity">
    <text evidence="1">Belongs to the LysR transcriptional regulatory family.</text>
</comment>
<dbReference type="Pfam" id="PF03466">
    <property type="entry name" value="LysR_substrate"/>
    <property type="match status" value="1"/>
</dbReference>
<dbReference type="RefSeq" id="WP_206724488.1">
    <property type="nucleotide sequence ID" value="NZ_CP071090.1"/>
</dbReference>
<gene>
    <name evidence="6" type="ORF">JY651_48790</name>
</gene>
<dbReference type="Pfam" id="PF00126">
    <property type="entry name" value="HTH_1"/>
    <property type="match status" value="1"/>
</dbReference>
<feature type="domain" description="HTH lysR-type" evidence="5">
    <location>
        <begin position="6"/>
        <end position="63"/>
    </location>
</feature>
<evidence type="ECO:0000256" key="4">
    <source>
        <dbReference type="ARBA" id="ARBA00023163"/>
    </source>
</evidence>
<protein>
    <submittedName>
        <fullName evidence="6">LysR family transcriptional regulator</fullName>
    </submittedName>
</protein>
<dbReference type="InterPro" id="IPR050176">
    <property type="entry name" value="LTTR"/>
</dbReference>
<keyword evidence="3" id="KW-0238">DNA-binding</keyword>
<dbReference type="PANTHER" id="PTHR30579">
    <property type="entry name" value="TRANSCRIPTIONAL REGULATOR"/>
    <property type="match status" value="1"/>
</dbReference>
<name>A0ABX7NZJ6_9BACT</name>
<dbReference type="EMBL" id="CP071090">
    <property type="protein sequence ID" value="QSQ22912.1"/>
    <property type="molecule type" value="Genomic_DNA"/>
</dbReference>
<dbReference type="PROSITE" id="PS50931">
    <property type="entry name" value="HTH_LYSR"/>
    <property type="match status" value="1"/>
</dbReference>
<evidence type="ECO:0000256" key="2">
    <source>
        <dbReference type="ARBA" id="ARBA00023015"/>
    </source>
</evidence>
<proteinExistence type="inferred from homology"/>
<dbReference type="InterPro" id="IPR005119">
    <property type="entry name" value="LysR_subst-bd"/>
</dbReference>
<dbReference type="InterPro" id="IPR000847">
    <property type="entry name" value="LysR_HTH_N"/>
</dbReference>